<evidence type="ECO:0000256" key="1">
    <source>
        <dbReference type="SAM" id="SignalP"/>
    </source>
</evidence>
<proteinExistence type="predicted"/>
<evidence type="ECO:0000313" key="2">
    <source>
        <dbReference type="EMBL" id="GAA1708974.1"/>
    </source>
</evidence>
<dbReference type="PANTHER" id="PTHR47199">
    <property type="entry name" value="PHOTOSYSTEM II STABILITY/ASSEMBLY FACTOR HCF136, CHLOROPLASTIC"/>
    <property type="match status" value="1"/>
</dbReference>
<evidence type="ECO:0000313" key="3">
    <source>
        <dbReference type="Proteomes" id="UP001500618"/>
    </source>
</evidence>
<keyword evidence="3" id="KW-1185">Reference proteome</keyword>
<reference evidence="3" key="1">
    <citation type="journal article" date="2019" name="Int. J. Syst. Evol. Microbiol.">
        <title>The Global Catalogue of Microorganisms (GCM) 10K type strain sequencing project: providing services to taxonomists for standard genome sequencing and annotation.</title>
        <authorList>
            <consortium name="The Broad Institute Genomics Platform"/>
            <consortium name="The Broad Institute Genome Sequencing Center for Infectious Disease"/>
            <person name="Wu L."/>
            <person name="Ma J."/>
        </authorList>
    </citation>
    <scope>NUCLEOTIDE SEQUENCE [LARGE SCALE GENOMIC DNA]</scope>
    <source>
        <strain evidence="3">JCM 14718</strain>
    </source>
</reference>
<comment type="caution">
    <text evidence="2">The sequence shown here is derived from an EMBL/GenBank/DDBJ whole genome shotgun (WGS) entry which is preliminary data.</text>
</comment>
<keyword evidence="1" id="KW-0732">Signal</keyword>
<dbReference type="RefSeq" id="WP_279582117.1">
    <property type="nucleotide sequence ID" value="NZ_BAAANY010000032.1"/>
</dbReference>
<feature type="chain" id="PRO_5047005969" evidence="1">
    <location>
        <begin position="26"/>
        <end position="349"/>
    </location>
</feature>
<organism evidence="2 3">
    <name type="scientific">Fodinicola feengrottensis</name>
    <dbReference type="NCBI Taxonomy" id="435914"/>
    <lineage>
        <taxon>Bacteria</taxon>
        <taxon>Bacillati</taxon>
        <taxon>Actinomycetota</taxon>
        <taxon>Actinomycetes</taxon>
        <taxon>Mycobacteriales</taxon>
        <taxon>Fodinicola</taxon>
    </lineage>
</organism>
<dbReference type="EMBL" id="BAAANY010000032">
    <property type="protein sequence ID" value="GAA1708974.1"/>
    <property type="molecule type" value="Genomic_DNA"/>
</dbReference>
<gene>
    <name evidence="2" type="ORF">GCM10009765_68080</name>
</gene>
<feature type="signal peptide" evidence="1">
    <location>
        <begin position="1"/>
        <end position="25"/>
    </location>
</feature>
<dbReference type="PANTHER" id="PTHR47199:SF2">
    <property type="entry name" value="PHOTOSYSTEM II STABILITY_ASSEMBLY FACTOR HCF136, CHLOROPLASTIC"/>
    <property type="match status" value="1"/>
</dbReference>
<accession>A0ABP4UNL6</accession>
<dbReference type="Proteomes" id="UP001500618">
    <property type="component" value="Unassembled WGS sequence"/>
</dbReference>
<dbReference type="SUPFAM" id="SSF110296">
    <property type="entry name" value="Oligoxyloglucan reducing end-specific cellobiohydrolase"/>
    <property type="match status" value="1"/>
</dbReference>
<sequence>MRPFRLLVAAVAAASVLAPALPAAAQTDRLPSWQLTPTGTTNQFRGLAALSRTTAWVAGVKGTVLRTTDGGQHWLNVSPPDAAALEFRDVEASDSRHATALAIGDGDASRIYSTSDGGAHWTRTFTNDDPKAFYDCLTFFDTRRGLALSDPVDGKFRILSTVDGGRTWKVQSTDGMPAAQTGEFAFAASGTCLVSSGPFDAWFATGGGTASRVFHSTDGGRRWHAVDTPIPVGATAGIYSLAFRTPWQGIAVGGDYNTPASAPNAAAATIDGGRTWHGFTGPGEYRSGAAWVPFTRATVLAVGPTGSDVTRDGGRTWQRFDTGSFDSVECAPDGGCWASGSAGRAARLR</sequence>
<name>A0ABP4UNL6_9ACTN</name>
<dbReference type="Gene3D" id="2.130.10.10">
    <property type="entry name" value="YVTN repeat-like/Quinoprotein amine dehydrogenase"/>
    <property type="match status" value="2"/>
</dbReference>
<dbReference type="InterPro" id="IPR015943">
    <property type="entry name" value="WD40/YVTN_repeat-like_dom_sf"/>
</dbReference>
<protein>
    <submittedName>
        <fullName evidence="2">Oxidoreductase</fullName>
    </submittedName>
</protein>